<dbReference type="AlphaFoldDB" id="F2DT57"/>
<feature type="compositionally biased region" description="Polar residues" evidence="1">
    <location>
        <begin position="1"/>
        <end position="18"/>
    </location>
</feature>
<evidence type="ECO:0000313" key="2">
    <source>
        <dbReference type="EMBL" id="BAJ98278.1"/>
    </source>
</evidence>
<sequence length="93" mass="10183">MAPSTSVPRRNHRGSLSGSAHEVGDEPNKWDPPVGQSPHTHDGAALMNFGERRLTSSIMWCTSPSSNSKDCVRRGSRCRQPWNLGVQDGSLVR</sequence>
<name>F2DT57_HORVV</name>
<dbReference type="RefSeq" id="XP_044972458.1">
    <property type="nucleotide sequence ID" value="XM_045116523.1"/>
</dbReference>
<proteinExistence type="evidence at transcript level"/>
<protein>
    <submittedName>
        <fullName evidence="2">Predicted protein</fullName>
    </submittedName>
</protein>
<dbReference type="KEGG" id="hvg:123439902"/>
<accession>F2DT57</accession>
<evidence type="ECO:0000256" key="1">
    <source>
        <dbReference type="SAM" id="MobiDB-lite"/>
    </source>
</evidence>
<reference evidence="2" key="1">
    <citation type="journal article" date="2011" name="Plant Physiol.">
        <title>Comprehensive sequence analysis of 24,783 barley full-length cDNAs derived from 12 clone libraries.</title>
        <authorList>
            <person name="Matsumoto T."/>
            <person name="Tanaka T."/>
            <person name="Sakai H."/>
            <person name="Amano N."/>
            <person name="Kanamori H."/>
            <person name="Kurita K."/>
            <person name="Kikuta A."/>
            <person name="Kamiya K."/>
            <person name="Yamamoto M."/>
            <person name="Ikawa H."/>
            <person name="Fujii N."/>
            <person name="Hori K."/>
            <person name="Itoh T."/>
            <person name="Sato K."/>
        </authorList>
    </citation>
    <scope>NUCLEOTIDE SEQUENCE</scope>
    <source>
        <tissue evidence="2">Shoot and root</tissue>
    </source>
</reference>
<dbReference type="GeneID" id="123439902"/>
<organism evidence="2">
    <name type="scientific">Hordeum vulgare subsp. vulgare</name>
    <name type="common">Domesticated barley</name>
    <dbReference type="NCBI Taxonomy" id="112509"/>
    <lineage>
        <taxon>Eukaryota</taxon>
        <taxon>Viridiplantae</taxon>
        <taxon>Streptophyta</taxon>
        <taxon>Embryophyta</taxon>
        <taxon>Tracheophyta</taxon>
        <taxon>Spermatophyta</taxon>
        <taxon>Magnoliopsida</taxon>
        <taxon>Liliopsida</taxon>
        <taxon>Poales</taxon>
        <taxon>Poaceae</taxon>
        <taxon>BOP clade</taxon>
        <taxon>Pooideae</taxon>
        <taxon>Triticodae</taxon>
        <taxon>Triticeae</taxon>
        <taxon>Hordeinae</taxon>
        <taxon>Hordeum</taxon>
    </lineage>
</organism>
<dbReference type="EMBL" id="AK367075">
    <property type="protein sequence ID" value="BAJ98278.1"/>
    <property type="molecule type" value="mRNA"/>
</dbReference>
<feature type="region of interest" description="Disordered" evidence="1">
    <location>
        <begin position="1"/>
        <end position="45"/>
    </location>
</feature>